<gene>
    <name evidence="1" type="ORF">I553_3531</name>
</gene>
<proteinExistence type="predicted"/>
<dbReference type="EMBL" id="JAOB01000054">
    <property type="protein sequence ID" value="EUA32532.1"/>
    <property type="molecule type" value="Genomic_DNA"/>
</dbReference>
<organism evidence="1">
    <name type="scientific">Mycobacterium xenopi 4042</name>
    <dbReference type="NCBI Taxonomy" id="1299334"/>
    <lineage>
        <taxon>Bacteria</taxon>
        <taxon>Bacillati</taxon>
        <taxon>Actinomycetota</taxon>
        <taxon>Actinomycetes</taxon>
        <taxon>Mycobacteriales</taxon>
        <taxon>Mycobacteriaceae</taxon>
        <taxon>Mycobacterium</taxon>
    </lineage>
</organism>
<accession>X8AKX0</accession>
<reference evidence="1" key="1">
    <citation type="submission" date="2014-01" db="EMBL/GenBank/DDBJ databases">
        <authorList>
            <person name="Brown-Elliot B."/>
            <person name="Wallace R."/>
            <person name="Lenaerts A."/>
            <person name="Ordway D."/>
            <person name="DeGroote M.A."/>
            <person name="Parker T."/>
            <person name="Sizemore C."/>
            <person name="Tallon L.J."/>
            <person name="Sadzewicz L.K."/>
            <person name="Sengamalay N."/>
            <person name="Fraser C.M."/>
            <person name="Hine E."/>
            <person name="Shefchek K.A."/>
            <person name="Das S.P."/>
            <person name="Tettelin H."/>
        </authorList>
    </citation>
    <scope>NUCLEOTIDE SEQUENCE [LARGE SCALE GENOMIC DNA]</scope>
    <source>
        <strain evidence="1">4042</strain>
    </source>
</reference>
<name>X8AKX0_MYCXE</name>
<sequence>MRITTTATNWVRQTGSNRAAAIALEATGLANAANPAAPETLRYAHSTEIRDGAARSASP</sequence>
<evidence type="ECO:0000313" key="1">
    <source>
        <dbReference type="EMBL" id="EUA32532.1"/>
    </source>
</evidence>
<dbReference type="AlphaFoldDB" id="X8AKX0"/>
<protein>
    <submittedName>
        <fullName evidence="1">Uncharacterized protein</fullName>
    </submittedName>
</protein>
<comment type="caution">
    <text evidence="1">The sequence shown here is derived from an EMBL/GenBank/DDBJ whole genome shotgun (WGS) entry which is preliminary data.</text>
</comment>